<dbReference type="Pfam" id="PF03328">
    <property type="entry name" value="HpcH_HpaI"/>
    <property type="match status" value="1"/>
</dbReference>
<keyword evidence="8" id="KW-0456">Lyase</keyword>
<dbReference type="Proteomes" id="UP000295399">
    <property type="component" value="Unassembled WGS sequence"/>
</dbReference>
<dbReference type="SUPFAM" id="SSF51621">
    <property type="entry name" value="Phosphoenolpyruvate/pyruvate domain"/>
    <property type="match status" value="1"/>
</dbReference>
<dbReference type="OrthoDB" id="9800547at2"/>
<dbReference type="AlphaFoldDB" id="A0A4R2PFX3"/>
<comment type="caution">
    <text evidence="8">The sequence shown here is derived from an EMBL/GenBank/DDBJ whole genome shotgun (WGS) entry which is preliminary data.</text>
</comment>
<name>A0A4R2PFX3_RHOSA</name>
<feature type="binding site" evidence="5">
    <location>
        <position position="132"/>
    </location>
    <ligand>
        <name>substrate</name>
    </ligand>
</feature>
<dbReference type="PANTHER" id="PTHR32308:SF10">
    <property type="entry name" value="CITRATE LYASE SUBUNIT BETA"/>
    <property type="match status" value="1"/>
</dbReference>
<feature type="domain" description="HpcH/HpaI aldolase/citrate lyase" evidence="7">
    <location>
        <begin position="13"/>
        <end position="227"/>
    </location>
</feature>
<dbReference type="InParanoid" id="A0A4R2PFX3"/>
<dbReference type="RefSeq" id="WP_132708705.1">
    <property type="nucleotide sequence ID" value="NZ_JACIGF010000007.1"/>
</dbReference>
<keyword evidence="9" id="KW-1185">Reference proteome</keyword>
<feature type="binding site" evidence="6">
    <location>
        <position position="159"/>
    </location>
    <ligand>
        <name>Mg(2+)</name>
        <dbReference type="ChEBI" id="CHEBI:18420"/>
    </ligand>
</feature>
<dbReference type="Gene3D" id="3.20.20.60">
    <property type="entry name" value="Phosphoenolpyruvate-binding domains"/>
    <property type="match status" value="1"/>
</dbReference>
<evidence type="ECO:0000256" key="2">
    <source>
        <dbReference type="ARBA" id="ARBA00005568"/>
    </source>
</evidence>
<keyword evidence="3 6" id="KW-0479">Metal-binding</keyword>
<keyword evidence="4 6" id="KW-0460">Magnesium</keyword>
<evidence type="ECO:0000313" key="8">
    <source>
        <dbReference type="EMBL" id="TCP33418.1"/>
    </source>
</evidence>
<dbReference type="FunCoup" id="A0A4R2PFX3">
    <property type="interactions" value="228"/>
</dbReference>
<organism evidence="8 9">
    <name type="scientific">Rhodothalassium salexigens DSM 2132</name>
    <dbReference type="NCBI Taxonomy" id="1188247"/>
    <lineage>
        <taxon>Bacteria</taxon>
        <taxon>Pseudomonadati</taxon>
        <taxon>Pseudomonadota</taxon>
        <taxon>Alphaproteobacteria</taxon>
        <taxon>Rhodothalassiales</taxon>
        <taxon>Rhodothalassiaceae</taxon>
        <taxon>Rhodothalassium</taxon>
    </lineage>
</organism>
<gene>
    <name evidence="8" type="ORF">EV659_10728</name>
</gene>
<feature type="binding site" evidence="6">
    <location>
        <position position="132"/>
    </location>
    <ligand>
        <name>Mg(2+)</name>
        <dbReference type="ChEBI" id="CHEBI:18420"/>
    </ligand>
</feature>
<protein>
    <submittedName>
        <fullName evidence="8">Citrate lyase subunit beta/citryl-CoA lyase</fullName>
    </submittedName>
</protein>
<dbReference type="InterPro" id="IPR015813">
    <property type="entry name" value="Pyrv/PenolPyrv_kinase-like_dom"/>
</dbReference>
<accession>A0A4R2PFX3</accession>
<dbReference type="GO" id="GO:0006107">
    <property type="term" value="P:oxaloacetate metabolic process"/>
    <property type="evidence" value="ECO:0007669"/>
    <property type="project" value="TreeGrafter"/>
</dbReference>
<evidence type="ECO:0000256" key="1">
    <source>
        <dbReference type="ARBA" id="ARBA00001946"/>
    </source>
</evidence>
<reference evidence="8 9" key="1">
    <citation type="submission" date="2019-03" db="EMBL/GenBank/DDBJ databases">
        <title>Genomic Encyclopedia of Type Strains, Phase IV (KMG-IV): sequencing the most valuable type-strain genomes for metagenomic binning, comparative biology and taxonomic classification.</title>
        <authorList>
            <person name="Goeker M."/>
        </authorList>
    </citation>
    <scope>NUCLEOTIDE SEQUENCE [LARGE SCALE GENOMIC DNA]</scope>
    <source>
        <strain evidence="8 9">DSM 2132</strain>
    </source>
</reference>
<evidence type="ECO:0000256" key="3">
    <source>
        <dbReference type="ARBA" id="ARBA00022723"/>
    </source>
</evidence>
<dbReference type="InterPro" id="IPR005000">
    <property type="entry name" value="Aldolase/citrate-lyase_domain"/>
</dbReference>
<comment type="similarity">
    <text evidence="2">Belongs to the HpcH/HpaI aldolase family.</text>
</comment>
<evidence type="ECO:0000313" key="9">
    <source>
        <dbReference type="Proteomes" id="UP000295399"/>
    </source>
</evidence>
<evidence type="ECO:0000256" key="5">
    <source>
        <dbReference type="PIRSR" id="PIRSR015582-1"/>
    </source>
</evidence>
<evidence type="ECO:0000259" key="7">
    <source>
        <dbReference type="Pfam" id="PF03328"/>
    </source>
</evidence>
<comment type="cofactor">
    <cofactor evidence="1">
        <name>Mg(2+)</name>
        <dbReference type="ChEBI" id="CHEBI:18420"/>
    </cofactor>
</comment>
<dbReference type="InterPro" id="IPR011206">
    <property type="entry name" value="Citrate_lyase_beta/mcl1/mcl2"/>
</dbReference>
<evidence type="ECO:0000256" key="6">
    <source>
        <dbReference type="PIRSR" id="PIRSR015582-2"/>
    </source>
</evidence>
<dbReference type="InterPro" id="IPR040442">
    <property type="entry name" value="Pyrv_kinase-like_dom_sf"/>
</dbReference>
<proteinExistence type="inferred from homology"/>
<sequence length="294" mass="30983">MTRPASSALRPRRSVLYMPASKERALEKAKTLDVDAIILDLEDAVAPAAKEAARAQAAGAVRDGGYGGRELVIRINGLDTPWGADDLTAAAEARPHAILVPKVSDAAMLEDVAGRLYTLDPAQEVALWAMMETPRGILNAAAIADATPRLTALVMGTNDLAKELHSRAMPDRQAMLTSLEMVVLAARAAGLAAIDGVFGDLNDDDGLARECAQGVGLGFDGKTLIHPKQLAAANTAFAPAADDIADARRIIEGWEREDGDAKGVVTVDGRMIEALHVDQARRLVALKDAIDARG</sequence>
<feature type="binding site" evidence="5">
    <location>
        <position position="74"/>
    </location>
    <ligand>
        <name>substrate</name>
    </ligand>
</feature>
<evidence type="ECO:0000256" key="4">
    <source>
        <dbReference type="ARBA" id="ARBA00022842"/>
    </source>
</evidence>
<dbReference type="GO" id="GO:0000287">
    <property type="term" value="F:magnesium ion binding"/>
    <property type="evidence" value="ECO:0007669"/>
    <property type="project" value="TreeGrafter"/>
</dbReference>
<dbReference type="PIRSF" id="PIRSF015582">
    <property type="entry name" value="Cit_lyase_B"/>
    <property type="match status" value="1"/>
</dbReference>
<dbReference type="EMBL" id="SLXO01000007">
    <property type="protein sequence ID" value="TCP33418.1"/>
    <property type="molecule type" value="Genomic_DNA"/>
</dbReference>
<dbReference type="GO" id="GO:0016829">
    <property type="term" value="F:lyase activity"/>
    <property type="evidence" value="ECO:0007669"/>
    <property type="project" value="UniProtKB-KW"/>
</dbReference>
<dbReference type="PANTHER" id="PTHR32308">
    <property type="entry name" value="LYASE BETA SUBUNIT, PUTATIVE (AFU_ORTHOLOGUE AFUA_4G13030)-RELATED"/>
    <property type="match status" value="1"/>
</dbReference>